<name>A0AAN5CCB4_9BILA</name>
<keyword evidence="3" id="KW-0677">Repeat</keyword>
<evidence type="ECO:0000313" key="12">
    <source>
        <dbReference type="EMBL" id="GMR38102.1"/>
    </source>
</evidence>
<dbReference type="EMBL" id="BTRK01000002">
    <property type="protein sequence ID" value="GMR38102.1"/>
    <property type="molecule type" value="Genomic_DNA"/>
</dbReference>
<dbReference type="PROSITE" id="PS50157">
    <property type="entry name" value="ZINC_FINGER_C2H2_2"/>
    <property type="match status" value="1"/>
</dbReference>
<dbReference type="FunFam" id="3.30.160.60:FF:000646">
    <property type="entry name" value="Myeloid zinc finger 1"/>
    <property type="match status" value="1"/>
</dbReference>
<dbReference type="GO" id="GO:0003677">
    <property type="term" value="F:DNA binding"/>
    <property type="evidence" value="ECO:0007669"/>
    <property type="project" value="UniProtKB-KW"/>
</dbReference>
<keyword evidence="8" id="KW-0804">Transcription</keyword>
<dbReference type="Gene3D" id="3.30.160.60">
    <property type="entry name" value="Classic Zinc Finger"/>
    <property type="match status" value="1"/>
</dbReference>
<evidence type="ECO:0000256" key="3">
    <source>
        <dbReference type="ARBA" id="ARBA00022737"/>
    </source>
</evidence>
<sequence>IKQEGYIQDADEMLSEFKEEPLDIKNEAIDDFPDLKQEDHIDDVDMRSEFKEEQVDDYAYFMQEEPIAEVYDPFSGTSRPLDESIIGTTEGREPDMYCAEGVEKRSRCCSVCGERTTSWFLTPNYAAKEQHFRRILIDLNPEELGKVENIIKMKVRAPICIRHITGRQVEGTESDSTTKKARLFSYSECGQSFFSKPNLRVHMRIHTGKLHLYSLQQ</sequence>
<evidence type="ECO:0000256" key="7">
    <source>
        <dbReference type="ARBA" id="ARBA00023125"/>
    </source>
</evidence>
<dbReference type="InterPro" id="IPR013087">
    <property type="entry name" value="Znf_C2H2_type"/>
</dbReference>
<dbReference type="Proteomes" id="UP001328107">
    <property type="component" value="Unassembled WGS sequence"/>
</dbReference>
<dbReference type="AlphaFoldDB" id="A0AAN5CCB4"/>
<evidence type="ECO:0000259" key="11">
    <source>
        <dbReference type="PROSITE" id="PS50157"/>
    </source>
</evidence>
<dbReference type="InterPro" id="IPR036236">
    <property type="entry name" value="Znf_C2H2_sf"/>
</dbReference>
<proteinExistence type="predicted"/>
<dbReference type="GO" id="GO:0008270">
    <property type="term" value="F:zinc ion binding"/>
    <property type="evidence" value="ECO:0007669"/>
    <property type="project" value="UniProtKB-KW"/>
</dbReference>
<organism evidence="12 13">
    <name type="scientific">Pristionchus mayeri</name>
    <dbReference type="NCBI Taxonomy" id="1317129"/>
    <lineage>
        <taxon>Eukaryota</taxon>
        <taxon>Metazoa</taxon>
        <taxon>Ecdysozoa</taxon>
        <taxon>Nematoda</taxon>
        <taxon>Chromadorea</taxon>
        <taxon>Rhabditida</taxon>
        <taxon>Rhabditina</taxon>
        <taxon>Diplogasteromorpha</taxon>
        <taxon>Diplogasteroidea</taxon>
        <taxon>Neodiplogasteridae</taxon>
        <taxon>Pristionchus</taxon>
    </lineage>
</organism>
<keyword evidence="9" id="KW-0539">Nucleus</keyword>
<dbReference type="SUPFAM" id="SSF57667">
    <property type="entry name" value="beta-beta-alpha zinc fingers"/>
    <property type="match status" value="1"/>
</dbReference>
<keyword evidence="7" id="KW-0238">DNA-binding</keyword>
<evidence type="ECO:0000256" key="9">
    <source>
        <dbReference type="ARBA" id="ARBA00023242"/>
    </source>
</evidence>
<reference evidence="13" key="1">
    <citation type="submission" date="2022-10" db="EMBL/GenBank/DDBJ databases">
        <title>Genome assembly of Pristionchus species.</title>
        <authorList>
            <person name="Yoshida K."/>
            <person name="Sommer R.J."/>
        </authorList>
    </citation>
    <scope>NUCLEOTIDE SEQUENCE [LARGE SCALE GENOMIC DNA]</scope>
    <source>
        <strain evidence="13">RS5460</strain>
    </source>
</reference>
<feature type="domain" description="C2H2-type" evidence="11">
    <location>
        <begin position="184"/>
        <end position="211"/>
    </location>
</feature>
<dbReference type="GO" id="GO:0005634">
    <property type="term" value="C:nucleus"/>
    <property type="evidence" value="ECO:0007669"/>
    <property type="project" value="UniProtKB-SubCell"/>
</dbReference>
<keyword evidence="5" id="KW-0862">Zinc</keyword>
<gene>
    <name evidence="12" type="ORF">PMAYCL1PPCAC_08297</name>
</gene>
<evidence type="ECO:0000256" key="10">
    <source>
        <dbReference type="PROSITE-ProRule" id="PRU00042"/>
    </source>
</evidence>
<accession>A0AAN5CCB4</accession>
<evidence type="ECO:0000256" key="8">
    <source>
        <dbReference type="ARBA" id="ARBA00023163"/>
    </source>
</evidence>
<protein>
    <recommendedName>
        <fullName evidence="11">C2H2-type domain-containing protein</fullName>
    </recommendedName>
</protein>
<evidence type="ECO:0000256" key="1">
    <source>
        <dbReference type="ARBA" id="ARBA00004123"/>
    </source>
</evidence>
<keyword evidence="6" id="KW-0805">Transcription regulation</keyword>
<keyword evidence="4 10" id="KW-0863">Zinc-finger</keyword>
<evidence type="ECO:0000256" key="4">
    <source>
        <dbReference type="ARBA" id="ARBA00022771"/>
    </source>
</evidence>
<keyword evidence="13" id="KW-1185">Reference proteome</keyword>
<evidence type="ECO:0000256" key="5">
    <source>
        <dbReference type="ARBA" id="ARBA00022833"/>
    </source>
</evidence>
<evidence type="ECO:0000313" key="13">
    <source>
        <dbReference type="Proteomes" id="UP001328107"/>
    </source>
</evidence>
<feature type="non-terminal residue" evidence="12">
    <location>
        <position position="1"/>
    </location>
</feature>
<evidence type="ECO:0000256" key="2">
    <source>
        <dbReference type="ARBA" id="ARBA00022723"/>
    </source>
</evidence>
<comment type="subcellular location">
    <subcellularLocation>
        <location evidence="1">Nucleus</location>
    </subcellularLocation>
</comment>
<evidence type="ECO:0000256" key="6">
    <source>
        <dbReference type="ARBA" id="ARBA00023015"/>
    </source>
</evidence>
<comment type="caution">
    <text evidence="12">The sequence shown here is derived from an EMBL/GenBank/DDBJ whole genome shotgun (WGS) entry which is preliminary data.</text>
</comment>
<keyword evidence="2" id="KW-0479">Metal-binding</keyword>